<evidence type="ECO:0000313" key="1">
    <source>
        <dbReference type="EMBL" id="QNE37882.1"/>
    </source>
</evidence>
<dbReference type="EMBL" id="CP043642">
    <property type="protein sequence ID" value="QNE37882.1"/>
    <property type="molecule type" value="Genomic_DNA"/>
</dbReference>
<dbReference type="InterPro" id="IPR057895">
    <property type="entry name" value="Mom"/>
</dbReference>
<dbReference type="AlphaFoldDB" id="A0A7G6YHB7"/>
<geneLocation type="plasmid" evidence="1 2">
    <name>unnamed1</name>
</geneLocation>
<gene>
    <name evidence="1" type="ORF">F1C12_21595</name>
</gene>
<organism evidence="1 2">
    <name type="scientific">Leifsonia shinshuensis</name>
    <dbReference type="NCBI Taxonomy" id="150026"/>
    <lineage>
        <taxon>Bacteria</taxon>
        <taxon>Bacillati</taxon>
        <taxon>Actinomycetota</taxon>
        <taxon>Actinomycetes</taxon>
        <taxon>Micrococcales</taxon>
        <taxon>Microbacteriaceae</taxon>
        <taxon>Leifsonia</taxon>
    </lineage>
</organism>
<evidence type="ECO:0000313" key="2">
    <source>
        <dbReference type="Proteomes" id="UP000515511"/>
    </source>
</evidence>
<dbReference type="KEGG" id="lse:F1C12_21595"/>
<dbReference type="Pfam" id="PF25680">
    <property type="entry name" value="Mom"/>
    <property type="match status" value="1"/>
</dbReference>
<name>A0A7G6YHB7_9MICO</name>
<dbReference type="RefSeq" id="WP_185279153.1">
    <property type="nucleotide sequence ID" value="NZ_CP043642.1"/>
</dbReference>
<reference evidence="2" key="1">
    <citation type="submission" date="2019-09" db="EMBL/GenBank/DDBJ databases">
        <title>Antimicrobial potential of Antarctic Bacteria.</title>
        <authorList>
            <person name="Benaud N."/>
            <person name="Edwards R.J."/>
            <person name="Ferrari B.C."/>
        </authorList>
    </citation>
    <scope>NUCLEOTIDE SEQUENCE [LARGE SCALE GENOMIC DNA]</scope>
    <source>
        <strain evidence="2">INR9</strain>
        <plasmid evidence="2">unnamed1</plasmid>
    </source>
</reference>
<accession>A0A7G6YHB7</accession>
<dbReference type="Proteomes" id="UP000515511">
    <property type="component" value="Plasmid unnamed1"/>
</dbReference>
<keyword evidence="1" id="KW-0614">Plasmid</keyword>
<protein>
    <submittedName>
        <fullName evidence="1">Uncharacterized protein</fullName>
    </submittedName>
</protein>
<sequence>MNAPAPLLSQRWGYRQHSWRHPADGGFHAPSFDVVRLPEQLAREFVTRHHYAASFPAARFSYGLTTTDDRLAVDGTTVGGRALVGVAVLSVPMRASVLSNVFPELQPNMQTLELGRLVLTDTPANAESWFLRRVFEGAASEGIRGVVSFSDPMPRTRTVVDENGREHVDEYKNGHIGVCYQATNALALGRSTRRTLTYLPRHGLVLSDRTLQKIRAQESGADGAERRLVALGAPARRANENPSSWLRHALQELHVTRVRHPGNYRYAWAIGTPSERRRTRIGLPRTPYAKPDQDLLALL</sequence>
<proteinExistence type="predicted"/>